<accession>A0ABV2NCU7</accession>
<dbReference type="Proteomes" id="UP001549119">
    <property type="component" value="Unassembled WGS sequence"/>
</dbReference>
<dbReference type="SUPFAM" id="SSF51735">
    <property type="entry name" value="NAD(P)-binding Rossmann-fold domains"/>
    <property type="match status" value="1"/>
</dbReference>
<dbReference type="Gene3D" id="3.40.50.720">
    <property type="entry name" value="NAD(P)-binding Rossmann-like Domain"/>
    <property type="match status" value="1"/>
</dbReference>
<keyword evidence="2" id="KW-1185">Reference proteome</keyword>
<evidence type="ECO:0000313" key="2">
    <source>
        <dbReference type="Proteomes" id="UP001549119"/>
    </source>
</evidence>
<protein>
    <submittedName>
        <fullName evidence="1">Uncharacterized protein YbjT (DUF2867 family)</fullName>
    </submittedName>
</protein>
<sequence length="30" mass="3004">MTILVTGATGRIGSAVVDHLVAERAPPCAP</sequence>
<gene>
    <name evidence="1" type="ORF">ABIC20_001608</name>
</gene>
<comment type="caution">
    <text evidence="1">The sequence shown here is derived from an EMBL/GenBank/DDBJ whole genome shotgun (WGS) entry which is preliminary data.</text>
</comment>
<organism evidence="1 2">
    <name type="scientific">Methylobacterium radiotolerans</name>
    <dbReference type="NCBI Taxonomy" id="31998"/>
    <lineage>
        <taxon>Bacteria</taxon>
        <taxon>Pseudomonadati</taxon>
        <taxon>Pseudomonadota</taxon>
        <taxon>Alphaproteobacteria</taxon>
        <taxon>Hyphomicrobiales</taxon>
        <taxon>Methylobacteriaceae</taxon>
        <taxon>Methylobacterium</taxon>
    </lineage>
</organism>
<dbReference type="InterPro" id="IPR036291">
    <property type="entry name" value="NAD(P)-bd_dom_sf"/>
</dbReference>
<evidence type="ECO:0000313" key="1">
    <source>
        <dbReference type="EMBL" id="MET3864299.1"/>
    </source>
</evidence>
<name>A0ABV2NCU7_9HYPH</name>
<dbReference type="EMBL" id="JBEPNW010000002">
    <property type="protein sequence ID" value="MET3864299.1"/>
    <property type="molecule type" value="Genomic_DNA"/>
</dbReference>
<reference evidence="1 2" key="1">
    <citation type="submission" date="2024-06" db="EMBL/GenBank/DDBJ databases">
        <title>Genomics of switchgrass bacterial isolates.</title>
        <authorList>
            <person name="Shade A."/>
        </authorList>
    </citation>
    <scope>NUCLEOTIDE SEQUENCE [LARGE SCALE GENOMIC DNA]</scope>
    <source>
        <strain evidence="1 2">PvP084</strain>
    </source>
</reference>
<proteinExistence type="predicted"/>